<dbReference type="PANTHER" id="PTHR34183">
    <property type="entry name" value="ENDOLYTIC PEPTIDOGLYCAN TRANSGLYCOSYLASE RLPA"/>
    <property type="match status" value="1"/>
</dbReference>
<keyword evidence="4" id="KW-1003">Cell membrane</keyword>
<gene>
    <name evidence="4" type="primary">rlpA</name>
    <name evidence="7" type="ORF">EHSB41UT_01190</name>
</gene>
<reference evidence="7 8" key="1">
    <citation type="submission" date="2017-03" db="EMBL/GenBank/DDBJ databases">
        <authorList>
            <person name="Afonso C.L."/>
            <person name="Miller P.J."/>
            <person name="Scott M.A."/>
            <person name="Spackman E."/>
            <person name="Goraichik I."/>
            <person name="Dimitrov K.M."/>
            <person name="Suarez D.L."/>
            <person name="Swayne D.E."/>
        </authorList>
    </citation>
    <scope>NUCLEOTIDE SEQUENCE [LARGE SCALE GENOMIC DNA]</scope>
    <source>
        <strain evidence="7">SB41UT1</strain>
    </source>
</reference>
<dbReference type="GO" id="GO:0071555">
    <property type="term" value="P:cell wall organization"/>
    <property type="evidence" value="ECO:0007669"/>
    <property type="project" value="UniProtKB-KW"/>
</dbReference>
<protein>
    <recommendedName>
        <fullName evidence="4">Endolytic peptidoglycan transglycosylase RlpA</fullName>
        <ecNumber evidence="4">4.2.2.-</ecNumber>
    </recommendedName>
</protein>
<keyword evidence="4" id="KW-0472">Membrane</keyword>
<keyword evidence="4" id="KW-0449">Lipoprotein</keyword>
<keyword evidence="3 4" id="KW-0961">Cell wall biogenesis/degradation</keyword>
<comment type="function">
    <text evidence="4">Lytic transglycosylase with a strong preference for naked glycan strands that lack stem peptides.</text>
</comment>
<dbReference type="InterPro" id="IPR036908">
    <property type="entry name" value="RlpA-like_sf"/>
</dbReference>
<sequence>MSVIKQAAVAGCIVLLAGCAGKSQEEIQAERYHLEQDSHLQDIDVATIPDAIPRAPEGRVKHDPYTLNGVRYTPLKSATGYTSKGTASWYGKKFHGYQTANGEIYDMYAMTAAHKTLPLPSYARVTNLENGQSVVVRVNDRGPFHGDRVIDLSWAAAKKLGYQDKGVAKVHIEGIDTSPAGLQAFHQQGQKKPSHQGTDADGLLYLQVAALSNRDSANNLQKKLLSLLEQPVVVVPADDASLFRVRVGPLASDQQLAAVQKSLESNQLGRGQRVFD</sequence>
<dbReference type="SUPFAM" id="SSF50685">
    <property type="entry name" value="Barwin-like endoglucanases"/>
    <property type="match status" value="1"/>
</dbReference>
<dbReference type="InterPro" id="IPR012997">
    <property type="entry name" value="RplA"/>
</dbReference>
<accession>A0A1X7AHF9</accession>
<dbReference type="EMBL" id="FWPT01000002">
    <property type="protein sequence ID" value="SMA40416.1"/>
    <property type="molecule type" value="Genomic_DNA"/>
</dbReference>
<dbReference type="GO" id="GO:0008932">
    <property type="term" value="F:lytic endotransglycosylase activity"/>
    <property type="evidence" value="ECO:0007669"/>
    <property type="project" value="UniProtKB-UniRule"/>
</dbReference>
<dbReference type="Pfam" id="PF03330">
    <property type="entry name" value="DPBB_1"/>
    <property type="match status" value="1"/>
</dbReference>
<dbReference type="PROSITE" id="PS51724">
    <property type="entry name" value="SPOR"/>
    <property type="match status" value="1"/>
</dbReference>
<dbReference type="FunFam" id="2.40.40.10:FF:000003">
    <property type="entry name" value="Endolytic peptidoglycan transglycosylase RlpA"/>
    <property type="match status" value="1"/>
</dbReference>
<dbReference type="InterPro" id="IPR036680">
    <property type="entry name" value="SPOR-like_sf"/>
</dbReference>
<dbReference type="Proteomes" id="UP000196573">
    <property type="component" value="Unassembled WGS sequence"/>
</dbReference>
<dbReference type="InterPro" id="IPR009009">
    <property type="entry name" value="RlpA-like_DPBB"/>
</dbReference>
<evidence type="ECO:0000256" key="5">
    <source>
        <dbReference type="RuleBase" id="RU003495"/>
    </source>
</evidence>
<proteinExistence type="inferred from homology"/>
<dbReference type="PROSITE" id="PS51257">
    <property type="entry name" value="PROKAR_LIPOPROTEIN"/>
    <property type="match status" value="1"/>
</dbReference>
<dbReference type="NCBIfam" id="TIGR00413">
    <property type="entry name" value="rlpA"/>
    <property type="match status" value="1"/>
</dbReference>
<evidence type="ECO:0000256" key="1">
    <source>
        <dbReference type="ARBA" id="ARBA00022729"/>
    </source>
</evidence>
<evidence type="ECO:0000256" key="3">
    <source>
        <dbReference type="ARBA" id="ARBA00023316"/>
    </source>
</evidence>
<comment type="similarity">
    <text evidence="4 5">Belongs to the RlpA family.</text>
</comment>
<evidence type="ECO:0000256" key="4">
    <source>
        <dbReference type="HAMAP-Rule" id="MF_02071"/>
    </source>
</evidence>
<dbReference type="HAMAP" id="MF_02071">
    <property type="entry name" value="RlpA"/>
    <property type="match status" value="1"/>
</dbReference>
<dbReference type="SUPFAM" id="SSF110997">
    <property type="entry name" value="Sporulation related repeat"/>
    <property type="match status" value="1"/>
</dbReference>
<dbReference type="AlphaFoldDB" id="A0A1X7AHF9"/>
<dbReference type="PANTHER" id="PTHR34183:SF1">
    <property type="entry name" value="ENDOLYTIC PEPTIDOGLYCAN TRANSGLYCOSYLASE RLPA"/>
    <property type="match status" value="1"/>
</dbReference>
<dbReference type="GO" id="GO:0042834">
    <property type="term" value="F:peptidoglycan binding"/>
    <property type="evidence" value="ECO:0007669"/>
    <property type="project" value="InterPro"/>
</dbReference>
<dbReference type="Gene3D" id="2.40.40.10">
    <property type="entry name" value="RlpA-like domain"/>
    <property type="match status" value="1"/>
</dbReference>
<keyword evidence="8" id="KW-1185">Reference proteome</keyword>
<keyword evidence="2 4" id="KW-0456">Lyase</keyword>
<dbReference type="EC" id="4.2.2.-" evidence="4"/>
<organism evidence="7 8">
    <name type="scientific">Parendozoicomonas haliclonae</name>
    <dbReference type="NCBI Taxonomy" id="1960125"/>
    <lineage>
        <taxon>Bacteria</taxon>
        <taxon>Pseudomonadati</taxon>
        <taxon>Pseudomonadota</taxon>
        <taxon>Gammaproteobacteria</taxon>
        <taxon>Oceanospirillales</taxon>
        <taxon>Endozoicomonadaceae</taxon>
        <taxon>Parendozoicomonas</taxon>
    </lineage>
</organism>
<keyword evidence="1" id="KW-0732">Signal</keyword>
<dbReference type="CDD" id="cd22268">
    <property type="entry name" value="DPBB_RlpA-like"/>
    <property type="match status" value="1"/>
</dbReference>
<evidence type="ECO:0000313" key="8">
    <source>
        <dbReference type="Proteomes" id="UP000196573"/>
    </source>
</evidence>
<dbReference type="Pfam" id="PF05036">
    <property type="entry name" value="SPOR"/>
    <property type="match status" value="1"/>
</dbReference>
<dbReference type="InterPro" id="IPR007730">
    <property type="entry name" value="SPOR-like_dom"/>
</dbReference>
<evidence type="ECO:0000256" key="2">
    <source>
        <dbReference type="ARBA" id="ARBA00023239"/>
    </source>
</evidence>
<evidence type="ECO:0000259" key="6">
    <source>
        <dbReference type="PROSITE" id="PS51724"/>
    </source>
</evidence>
<dbReference type="GO" id="GO:0000270">
    <property type="term" value="P:peptidoglycan metabolic process"/>
    <property type="evidence" value="ECO:0007669"/>
    <property type="project" value="UniProtKB-UniRule"/>
</dbReference>
<feature type="domain" description="SPOR" evidence="6">
    <location>
        <begin position="198"/>
        <end position="276"/>
    </location>
</feature>
<dbReference type="GO" id="GO:0009279">
    <property type="term" value="C:cell outer membrane"/>
    <property type="evidence" value="ECO:0007669"/>
    <property type="project" value="TreeGrafter"/>
</dbReference>
<comment type="subcellular location">
    <subcellularLocation>
        <location evidence="4">Cell membrane</location>
        <topology evidence="4">Lipid-anchor</topology>
    </subcellularLocation>
</comment>
<dbReference type="GO" id="GO:0005886">
    <property type="term" value="C:plasma membrane"/>
    <property type="evidence" value="ECO:0007669"/>
    <property type="project" value="UniProtKB-SubCell"/>
</dbReference>
<evidence type="ECO:0000313" key="7">
    <source>
        <dbReference type="EMBL" id="SMA40416.1"/>
    </source>
</evidence>
<dbReference type="Gene3D" id="3.30.70.1070">
    <property type="entry name" value="Sporulation related repeat"/>
    <property type="match status" value="1"/>
</dbReference>
<name>A0A1X7AHF9_9GAMM</name>
<keyword evidence="4" id="KW-0564">Palmitate</keyword>
<dbReference type="InterPro" id="IPR034718">
    <property type="entry name" value="RlpA"/>
</dbReference>